<feature type="signal peptide" evidence="2">
    <location>
        <begin position="1"/>
        <end position="18"/>
    </location>
</feature>
<dbReference type="EMBL" id="FNBA01000002">
    <property type="protein sequence ID" value="SDE67443.1"/>
    <property type="molecule type" value="Genomic_DNA"/>
</dbReference>
<dbReference type="AlphaFoldDB" id="A0A1G7EUS4"/>
<evidence type="ECO:0000313" key="4">
    <source>
        <dbReference type="Proteomes" id="UP000199321"/>
    </source>
</evidence>
<accession>A0A1G7EUS4</accession>
<dbReference type="OrthoDB" id="1413366at2"/>
<keyword evidence="4" id="KW-1185">Reference proteome</keyword>
<proteinExistence type="predicted"/>
<name>A0A1G7EUS4_9FLAO</name>
<dbReference type="RefSeq" id="WP_139149366.1">
    <property type="nucleotide sequence ID" value="NZ_BMWO01000002.1"/>
</dbReference>
<organism evidence="3 4">
    <name type="scientific">Ulvibacter litoralis</name>
    <dbReference type="NCBI Taxonomy" id="227084"/>
    <lineage>
        <taxon>Bacteria</taxon>
        <taxon>Pseudomonadati</taxon>
        <taxon>Bacteroidota</taxon>
        <taxon>Flavobacteriia</taxon>
        <taxon>Flavobacteriales</taxon>
        <taxon>Flavobacteriaceae</taxon>
        <taxon>Ulvibacter</taxon>
    </lineage>
</organism>
<sequence>MRKLIVVLSLCLSTSIMAQDYKPLLDIYNEWHFTGCNFGCLTDTYYTNGDTIVNGVGYKVLDGYHFISRSFLLREEVNTKTVFLNFVQPSGNNEYLLYNFSLNVGDSIDMKNPISPFPTHAGYYRLDSIINRPLVDGNEYRHFYLSPSESNTVSTTNAVWVEGVGSLSLINAPSGEPDINQGGHLSCFFKNGELFYSNLDSISACEPVIVLGTEAFTKPLSEVTLVANSSTKQYQLYNAEKVRFIDVFDVNGRRLDALENTGQKEIQLQFSQYKAGIYIVVAYTKAFEKRTFKMVLK</sequence>
<evidence type="ECO:0000313" key="3">
    <source>
        <dbReference type="EMBL" id="SDE67443.1"/>
    </source>
</evidence>
<protein>
    <submittedName>
        <fullName evidence="3">Por secretion system C-terminal sorting domain-containing protein</fullName>
    </submittedName>
</protein>
<evidence type="ECO:0000256" key="2">
    <source>
        <dbReference type="SAM" id="SignalP"/>
    </source>
</evidence>
<keyword evidence="1 2" id="KW-0732">Signal</keyword>
<reference evidence="3 4" key="1">
    <citation type="submission" date="2016-10" db="EMBL/GenBank/DDBJ databases">
        <authorList>
            <person name="de Groot N.N."/>
        </authorList>
    </citation>
    <scope>NUCLEOTIDE SEQUENCE [LARGE SCALE GENOMIC DNA]</scope>
    <source>
        <strain evidence="3 4">DSM 16195</strain>
    </source>
</reference>
<dbReference type="NCBIfam" id="TIGR04183">
    <property type="entry name" value="Por_Secre_tail"/>
    <property type="match status" value="1"/>
</dbReference>
<dbReference type="Proteomes" id="UP000199321">
    <property type="component" value="Unassembled WGS sequence"/>
</dbReference>
<evidence type="ECO:0000256" key="1">
    <source>
        <dbReference type="ARBA" id="ARBA00022729"/>
    </source>
</evidence>
<feature type="chain" id="PRO_5011683645" evidence="2">
    <location>
        <begin position="19"/>
        <end position="297"/>
    </location>
</feature>
<gene>
    <name evidence="3" type="ORF">SAMN05421855_102155</name>
</gene>
<dbReference type="InterPro" id="IPR026444">
    <property type="entry name" value="Secre_tail"/>
</dbReference>